<evidence type="ECO:0000313" key="2">
    <source>
        <dbReference type="EMBL" id="KAG9232358.1"/>
    </source>
</evidence>
<dbReference type="PANTHER" id="PTHR15837">
    <property type="entry name" value="RAN GUANINE NUCLEOTIDE RELEASE FACTOR"/>
    <property type="match status" value="1"/>
</dbReference>
<organism evidence="2 3">
    <name type="scientific">Amylocarpus encephaloides</name>
    <dbReference type="NCBI Taxonomy" id="45428"/>
    <lineage>
        <taxon>Eukaryota</taxon>
        <taxon>Fungi</taxon>
        <taxon>Dikarya</taxon>
        <taxon>Ascomycota</taxon>
        <taxon>Pezizomycotina</taxon>
        <taxon>Leotiomycetes</taxon>
        <taxon>Helotiales</taxon>
        <taxon>Helotiales incertae sedis</taxon>
        <taxon>Amylocarpus</taxon>
    </lineage>
</organism>
<dbReference type="Proteomes" id="UP000824998">
    <property type="component" value="Unassembled WGS sequence"/>
</dbReference>
<dbReference type="PANTHER" id="PTHR15837:SF5">
    <property type="entry name" value="NYN DOMAIN-CONTAINING PROTEIN"/>
    <property type="match status" value="1"/>
</dbReference>
<dbReference type="GO" id="GO:0006606">
    <property type="term" value="P:protein import into nucleus"/>
    <property type="evidence" value="ECO:0007669"/>
    <property type="project" value="TreeGrafter"/>
</dbReference>
<reference evidence="2" key="1">
    <citation type="journal article" date="2021" name="IMA Fungus">
        <title>Genomic characterization of three marine fungi, including Emericellopsis atlantica sp. nov. with signatures of a generalist lifestyle and marine biomass degradation.</title>
        <authorList>
            <person name="Hagestad O.C."/>
            <person name="Hou L."/>
            <person name="Andersen J.H."/>
            <person name="Hansen E.H."/>
            <person name="Altermark B."/>
            <person name="Li C."/>
            <person name="Kuhnert E."/>
            <person name="Cox R.J."/>
            <person name="Crous P.W."/>
            <person name="Spatafora J.W."/>
            <person name="Lail K."/>
            <person name="Amirebrahimi M."/>
            <person name="Lipzen A."/>
            <person name="Pangilinan J."/>
            <person name="Andreopoulos W."/>
            <person name="Hayes R.D."/>
            <person name="Ng V."/>
            <person name="Grigoriev I.V."/>
            <person name="Jackson S.A."/>
            <person name="Sutton T.D.S."/>
            <person name="Dobson A.D.W."/>
            <person name="Rama T."/>
        </authorList>
    </citation>
    <scope>NUCLEOTIDE SEQUENCE</scope>
    <source>
        <strain evidence="2">TRa018bII</strain>
    </source>
</reference>
<proteinExistence type="predicted"/>
<keyword evidence="3" id="KW-1185">Reference proteome</keyword>
<comment type="caution">
    <text evidence="2">The sequence shown here is derived from an EMBL/GenBank/DDBJ whole genome shotgun (WGS) entry which is preliminary data.</text>
</comment>
<dbReference type="CDD" id="cd18724">
    <property type="entry name" value="PIN_LabA-like"/>
    <property type="match status" value="1"/>
</dbReference>
<feature type="region of interest" description="Disordered" evidence="1">
    <location>
        <begin position="156"/>
        <end position="176"/>
    </location>
</feature>
<feature type="compositionally biased region" description="Polar residues" evidence="1">
    <location>
        <begin position="162"/>
        <end position="174"/>
    </location>
</feature>
<accession>A0A9P7YEF5</accession>
<dbReference type="GO" id="GO:0031267">
    <property type="term" value="F:small GTPase binding"/>
    <property type="evidence" value="ECO:0007669"/>
    <property type="project" value="TreeGrafter"/>
</dbReference>
<evidence type="ECO:0000313" key="3">
    <source>
        <dbReference type="Proteomes" id="UP000824998"/>
    </source>
</evidence>
<dbReference type="Gene3D" id="3.40.50.1010">
    <property type="entry name" value="5'-nuclease"/>
    <property type="match status" value="1"/>
</dbReference>
<name>A0A9P7YEF5_9HELO</name>
<evidence type="ECO:0000256" key="1">
    <source>
        <dbReference type="SAM" id="MobiDB-lite"/>
    </source>
</evidence>
<dbReference type="GO" id="GO:0005634">
    <property type="term" value="C:nucleus"/>
    <property type="evidence" value="ECO:0007669"/>
    <property type="project" value="TreeGrafter"/>
</dbReference>
<dbReference type="OrthoDB" id="5590473at2759"/>
<dbReference type="AlphaFoldDB" id="A0A9P7YEF5"/>
<dbReference type="GO" id="GO:0005085">
    <property type="term" value="F:guanyl-nucleotide exchange factor activity"/>
    <property type="evidence" value="ECO:0007669"/>
    <property type="project" value="TreeGrafter"/>
</dbReference>
<evidence type="ECO:0008006" key="4">
    <source>
        <dbReference type="Google" id="ProtNLM"/>
    </source>
</evidence>
<sequence>FEAAQIQPIHTLTAIEKSARLVRKMIKKDLLVSSIDASAPLSRWGGNNDPAGVHVFIDLSNIVIGFFEKLKADRRMPKSARPKKPPMSFHSLAFIFERGRKVARRVLAGSHREYVGGVKTTRPWYMLDAQNCGYEMNILEPVEKTKEPVFLKKKKRHGTGNGYATTSGPSSGSDGVSYRRVSQEQCVDEILQMKMLETLVDFAVPAVVVLASGDAAEAEYSGGFFKMVKRFLKKGWKVELFAWSAGLSFEYRSKSFLNRWKGRFRVIELDEFSEELLAMYTVQRNSRGCIVLAKTGGK</sequence>
<dbReference type="EMBL" id="MU251553">
    <property type="protein sequence ID" value="KAG9232358.1"/>
    <property type="molecule type" value="Genomic_DNA"/>
</dbReference>
<gene>
    <name evidence="2" type="ORF">BJ875DRAFT_380880</name>
</gene>
<protein>
    <recommendedName>
        <fullName evidence="4">NYN domain-containing protein</fullName>
    </recommendedName>
</protein>
<feature type="non-terminal residue" evidence="2">
    <location>
        <position position="1"/>
    </location>
</feature>
<dbReference type="InterPro" id="IPR007681">
    <property type="entry name" value="Mog1"/>
</dbReference>